<accession>A0ACB7S5E5</accession>
<dbReference type="EMBL" id="CM023485">
    <property type="protein sequence ID" value="KAH6930151.1"/>
    <property type="molecule type" value="Genomic_DNA"/>
</dbReference>
<sequence>MKSKFRGQAVNATGSERTRDQRRKVPRGGVFESDVERDVSAVSEERPRLVFVQSRPKSTARTRARSAVVRVGWDGFSSPSSRRVSAAASISSRCEAVGLSLAISNRAAALVTSAEPPQEAAAAAVAPVLGADEANVSAVAAVPYIPRPGSVSYDSLNFHQLPDLDELFDGYDKRAWPTYGTEEPTKVLVDMRINTLGPMNAEDMDYEMDIFFRQAWRDPRISLRRFGHIDNLTVNGAALLGRMWKPDLYFVNAKEVRTHSVTMPNQLLRLSPDGDVLISIRLSLRLSCLMFFYYFPFDKQRCFAQLRPYINTLSQVEFIWREDDPVHLDRPIHMQDFNLIDMTHENYTIELETGSFSCLQVTFLLERQQGYHMIQTYLPIYILIFVSWLSAWIRPDAIPPRAIIGVNTLLTMASVYLSLSTHLPKVAYNKAVDVWLVACILLIIGALIEFGIANYLFRSRLTRAEFLQALSVFKKDKYPKDPSGLPLNQKRAMTVERYSRVMFPLLFLILNIVYWSVYLSRPLVDAERT</sequence>
<organism evidence="1 2">
    <name type="scientific">Hyalomma asiaticum</name>
    <name type="common">Tick</name>
    <dbReference type="NCBI Taxonomy" id="266040"/>
    <lineage>
        <taxon>Eukaryota</taxon>
        <taxon>Metazoa</taxon>
        <taxon>Ecdysozoa</taxon>
        <taxon>Arthropoda</taxon>
        <taxon>Chelicerata</taxon>
        <taxon>Arachnida</taxon>
        <taxon>Acari</taxon>
        <taxon>Parasitiformes</taxon>
        <taxon>Ixodida</taxon>
        <taxon>Ixodoidea</taxon>
        <taxon>Ixodidae</taxon>
        <taxon>Hyalomminae</taxon>
        <taxon>Hyalomma</taxon>
    </lineage>
</organism>
<gene>
    <name evidence="1" type="ORF">HPB50_010994</name>
</gene>
<dbReference type="Proteomes" id="UP000821845">
    <property type="component" value="Chromosome 5"/>
</dbReference>
<reference evidence="1" key="1">
    <citation type="submission" date="2020-05" db="EMBL/GenBank/DDBJ databases">
        <title>Large-scale comparative analyses of tick genomes elucidate their genetic diversity and vector capacities.</title>
        <authorList>
            <person name="Jia N."/>
            <person name="Wang J."/>
            <person name="Shi W."/>
            <person name="Du L."/>
            <person name="Sun Y."/>
            <person name="Zhan W."/>
            <person name="Jiang J."/>
            <person name="Wang Q."/>
            <person name="Zhang B."/>
            <person name="Ji P."/>
            <person name="Sakyi L.B."/>
            <person name="Cui X."/>
            <person name="Yuan T."/>
            <person name="Jiang B."/>
            <person name="Yang W."/>
            <person name="Lam T.T.-Y."/>
            <person name="Chang Q."/>
            <person name="Ding S."/>
            <person name="Wang X."/>
            <person name="Zhu J."/>
            <person name="Ruan X."/>
            <person name="Zhao L."/>
            <person name="Wei J."/>
            <person name="Que T."/>
            <person name="Du C."/>
            <person name="Cheng J."/>
            <person name="Dai P."/>
            <person name="Han X."/>
            <person name="Huang E."/>
            <person name="Gao Y."/>
            <person name="Liu J."/>
            <person name="Shao H."/>
            <person name="Ye R."/>
            <person name="Li L."/>
            <person name="Wei W."/>
            <person name="Wang X."/>
            <person name="Wang C."/>
            <person name="Yang T."/>
            <person name="Huo Q."/>
            <person name="Li W."/>
            <person name="Guo W."/>
            <person name="Chen H."/>
            <person name="Zhou L."/>
            <person name="Ni X."/>
            <person name="Tian J."/>
            <person name="Zhou Y."/>
            <person name="Sheng Y."/>
            <person name="Liu T."/>
            <person name="Pan Y."/>
            <person name="Xia L."/>
            <person name="Li J."/>
            <person name="Zhao F."/>
            <person name="Cao W."/>
        </authorList>
    </citation>
    <scope>NUCLEOTIDE SEQUENCE</scope>
    <source>
        <strain evidence="1">Hyas-2018</strain>
    </source>
</reference>
<protein>
    <submittedName>
        <fullName evidence="1">Uncharacterized protein</fullName>
    </submittedName>
</protein>
<keyword evidence="2" id="KW-1185">Reference proteome</keyword>
<evidence type="ECO:0000313" key="1">
    <source>
        <dbReference type="EMBL" id="KAH6930151.1"/>
    </source>
</evidence>
<name>A0ACB7S5E5_HYAAI</name>
<proteinExistence type="predicted"/>
<evidence type="ECO:0000313" key="2">
    <source>
        <dbReference type="Proteomes" id="UP000821845"/>
    </source>
</evidence>
<comment type="caution">
    <text evidence="1">The sequence shown here is derived from an EMBL/GenBank/DDBJ whole genome shotgun (WGS) entry which is preliminary data.</text>
</comment>